<dbReference type="GO" id="GO:0003676">
    <property type="term" value="F:nucleic acid binding"/>
    <property type="evidence" value="ECO:0007669"/>
    <property type="project" value="InterPro"/>
</dbReference>
<name>A0A5C5QBN7_9PSED</name>
<reference evidence="5 7" key="2">
    <citation type="submission" date="2019-06" db="EMBL/GenBank/DDBJ databases">
        <title>Pseudomonas bimorpha sp. nov. isolated from bovine raw milk and skim milk concentrate.</title>
        <authorList>
            <person name="Hofmann K."/>
            <person name="Huptas C."/>
            <person name="Doll E."/>
            <person name="Scherer S."/>
            <person name="Wenning M."/>
        </authorList>
    </citation>
    <scope>NUCLEOTIDE SEQUENCE [LARGE SCALE GENOMIC DNA]</scope>
    <source>
        <strain evidence="5 7">DSM 17835</strain>
    </source>
</reference>
<dbReference type="GeneID" id="78552172"/>
<organism evidence="5 7">
    <name type="scientific">Pseudomonas extremaustralis</name>
    <dbReference type="NCBI Taxonomy" id="359110"/>
    <lineage>
        <taxon>Bacteria</taxon>
        <taxon>Pseudomonadati</taxon>
        <taxon>Pseudomonadota</taxon>
        <taxon>Gammaproteobacteria</taxon>
        <taxon>Pseudomonadales</taxon>
        <taxon>Pseudomonadaceae</taxon>
        <taxon>Pseudomonas</taxon>
    </lineage>
</organism>
<evidence type="ECO:0000313" key="6">
    <source>
        <dbReference type="Proteomes" id="UP000182858"/>
    </source>
</evidence>
<dbReference type="Proteomes" id="UP000317951">
    <property type="component" value="Unassembled WGS sequence"/>
</dbReference>
<keyword evidence="2 5" id="KW-0378">Hydrolase</keyword>
<evidence type="ECO:0000313" key="7">
    <source>
        <dbReference type="Proteomes" id="UP000317951"/>
    </source>
</evidence>
<dbReference type="AlphaFoldDB" id="A0A5C5QBN7"/>
<dbReference type="SMART" id="SM00479">
    <property type="entry name" value="EXOIII"/>
    <property type="match status" value="1"/>
</dbReference>
<dbReference type="InterPro" id="IPR036397">
    <property type="entry name" value="RNaseH_sf"/>
</dbReference>
<protein>
    <submittedName>
        <fullName evidence="5">3'-5' exonuclease</fullName>
    </submittedName>
    <submittedName>
        <fullName evidence="4">Exodeoxyribonuclease X</fullName>
    </submittedName>
</protein>
<dbReference type="GO" id="GO:0004527">
    <property type="term" value="F:exonuclease activity"/>
    <property type="evidence" value="ECO:0007669"/>
    <property type="project" value="UniProtKB-KW"/>
</dbReference>
<accession>A0A5C5QBN7</accession>
<evidence type="ECO:0000259" key="3">
    <source>
        <dbReference type="SMART" id="SM00479"/>
    </source>
</evidence>
<dbReference type="Proteomes" id="UP000182858">
    <property type="component" value="Chromosome I"/>
</dbReference>
<dbReference type="SUPFAM" id="SSF53098">
    <property type="entry name" value="Ribonuclease H-like"/>
    <property type="match status" value="1"/>
</dbReference>
<dbReference type="GO" id="GO:0006259">
    <property type="term" value="P:DNA metabolic process"/>
    <property type="evidence" value="ECO:0007669"/>
    <property type="project" value="UniProtKB-ARBA"/>
</dbReference>
<evidence type="ECO:0000313" key="4">
    <source>
        <dbReference type="EMBL" id="SDE69338.1"/>
    </source>
</evidence>
<reference evidence="4 6" key="1">
    <citation type="submission" date="2016-10" db="EMBL/GenBank/DDBJ databases">
        <authorList>
            <person name="Varghese N."/>
            <person name="Submissions S."/>
        </authorList>
    </citation>
    <scope>NUCLEOTIDE SEQUENCE [LARGE SCALE GENOMIC DNA]</scope>
    <source>
        <strain evidence="4 6">DSM 17835</strain>
    </source>
</reference>
<dbReference type="OrthoDB" id="7822240at2"/>
<dbReference type="CDD" id="cd06127">
    <property type="entry name" value="DEDDh"/>
    <property type="match status" value="1"/>
</dbReference>
<keyword evidence="1" id="KW-0540">Nuclease</keyword>
<keyword evidence="6" id="KW-1185">Reference proteome</keyword>
<gene>
    <name evidence="5" type="ORF">FIV36_18000</name>
    <name evidence="4" type="ORF">SAMN05216591_0639</name>
</gene>
<evidence type="ECO:0000256" key="2">
    <source>
        <dbReference type="ARBA" id="ARBA00022839"/>
    </source>
</evidence>
<dbReference type="InterPro" id="IPR012337">
    <property type="entry name" value="RNaseH-like_sf"/>
</dbReference>
<evidence type="ECO:0000313" key="5">
    <source>
        <dbReference type="EMBL" id="TWS02850.1"/>
    </source>
</evidence>
<feature type="domain" description="Exonuclease" evidence="3">
    <location>
        <begin position="2"/>
        <end position="161"/>
    </location>
</feature>
<sequence length="223" mass="25320">MTAYIFDSETTGLNDPHLIEAAWLQLESISSLAVTADFLQRYKPGKPIELSALATCHILDEELAGFHPHTDFNLPIDVEYLIGHNVDYDWRVIGEPDVKRICTQALSSKLWPDADSHTQSAMIYLHYRAEATGLLRNAHAALDDVKNCRLLLVKILDQLAAERGRQVSDWEELWQISEDARIPTIIGFGKHKGAAFADLPSDYRRWLLNQPDLDPFVRKALMR</sequence>
<proteinExistence type="predicted"/>
<dbReference type="EMBL" id="LT629689">
    <property type="protein sequence ID" value="SDE69338.1"/>
    <property type="molecule type" value="Genomic_DNA"/>
</dbReference>
<dbReference type="Gene3D" id="3.30.420.10">
    <property type="entry name" value="Ribonuclease H-like superfamily/Ribonuclease H"/>
    <property type="match status" value="1"/>
</dbReference>
<evidence type="ECO:0000256" key="1">
    <source>
        <dbReference type="ARBA" id="ARBA00022722"/>
    </source>
</evidence>
<keyword evidence="2 5" id="KW-0269">Exonuclease</keyword>
<dbReference type="RefSeq" id="WP_010568129.1">
    <property type="nucleotide sequence ID" value="NZ_LT629689.1"/>
</dbReference>
<dbReference type="EMBL" id="VFET01000015">
    <property type="protein sequence ID" value="TWS02850.1"/>
    <property type="molecule type" value="Genomic_DNA"/>
</dbReference>
<dbReference type="InterPro" id="IPR013520">
    <property type="entry name" value="Ribonucl_H"/>
</dbReference>